<dbReference type="Proteomes" id="UP001063782">
    <property type="component" value="Chromosome"/>
</dbReference>
<feature type="chain" id="PRO_5045818622" evidence="1">
    <location>
        <begin position="20"/>
        <end position="131"/>
    </location>
</feature>
<evidence type="ECO:0000256" key="1">
    <source>
        <dbReference type="SAM" id="SignalP"/>
    </source>
</evidence>
<evidence type="ECO:0000313" key="2">
    <source>
        <dbReference type="EMBL" id="UXZ05038.1"/>
    </source>
</evidence>
<accession>A0ABY6F4L8</accession>
<organism evidence="2 3">
    <name type="scientific">Moraxella nasicaprae</name>
    <dbReference type="NCBI Taxonomy" id="2904122"/>
    <lineage>
        <taxon>Bacteria</taxon>
        <taxon>Pseudomonadati</taxon>
        <taxon>Pseudomonadota</taxon>
        <taxon>Gammaproteobacteria</taxon>
        <taxon>Moraxellales</taxon>
        <taxon>Moraxellaceae</taxon>
        <taxon>Moraxella</taxon>
    </lineage>
</organism>
<proteinExistence type="predicted"/>
<evidence type="ECO:0000313" key="3">
    <source>
        <dbReference type="Proteomes" id="UP001063782"/>
    </source>
</evidence>
<dbReference type="EMBL" id="CP089977">
    <property type="protein sequence ID" value="UXZ05038.1"/>
    <property type="molecule type" value="Genomic_DNA"/>
</dbReference>
<gene>
    <name evidence="2" type="ORF">LU297_00865</name>
</gene>
<protein>
    <submittedName>
        <fullName evidence="2">Uncharacterized protein</fullName>
    </submittedName>
</protein>
<keyword evidence="3" id="KW-1185">Reference proteome</keyword>
<keyword evidence="1" id="KW-0732">Signal</keyword>
<sequence>MKKLLLGLLFAGLSQQVVAEIKLGYDGLSGYSMSILDEQTKGVYDSGRYVKSVWVKNEVVENLAASDMGQGGYRLDNWHIDCDSRTVGIKSMTQYDSSGRMLAVNTGMLVKYRPVVPNTWIDVIVQKSCQN</sequence>
<feature type="signal peptide" evidence="1">
    <location>
        <begin position="1"/>
        <end position="19"/>
    </location>
</feature>
<dbReference type="RefSeq" id="WP_263076540.1">
    <property type="nucleotide sequence ID" value="NZ_CP089977.1"/>
</dbReference>
<name>A0ABY6F4L8_9GAMM</name>
<reference evidence="2" key="1">
    <citation type="submission" date="2021-12" db="EMBL/GenBank/DDBJ databases">
        <title>taxonomy of Moraxella sp. ZY201224.</title>
        <authorList>
            <person name="Li F."/>
        </authorList>
    </citation>
    <scope>NUCLEOTIDE SEQUENCE</scope>
    <source>
        <strain evidence="2">ZY201224</strain>
    </source>
</reference>